<sequence length="422" mass="48712">MHLESYVNKELHTISPQEPKYQELKLQVYRDIFGCLIKEFKTYQPVLSAIKKEYENTLAYQQDLIRELEPLRSHLRLAREECERKVQARWGEEQAEIGALKREKQQLQRDVEAMREKEKATQEVVERLQYELSNQYLQYREERDARNLLIGQLSYLTSASVKEHPADENTGEAKDSVELELALKVCRKDLTKAQEELNRMKAEYWDVVPQRNWDTLERTHKQTLLQLKMLQADFNQLKSEHDTLLELHEKSDMQAETLDSTTVQIDVSVSEGESHIQSSQCESGTLTVQESRTEFPLSDEEINELVTSAQSEPDGCDDIISSQTLNSLTDASCLTWEGQQFQGKRAIVEKLSSLPFTKIAHSITAQDHQPTPDCCILSMVVGQLKADEDPIMGFHQSFILKNINDAWVCTNDMFRLAIHNFS</sequence>
<dbReference type="PANTHER" id="PTHR16306">
    <property type="entry name" value="TRANSLIN-ASSOCIATED FACTOR X-INTERACTING PROTEIN 1"/>
    <property type="match status" value="1"/>
</dbReference>
<proteinExistence type="predicted"/>
<dbReference type="InterPro" id="IPR002075">
    <property type="entry name" value="NTF2_dom"/>
</dbReference>
<gene>
    <name evidence="6" type="ORF">F2P81_007425</name>
</gene>
<accession>A0A6A4T5I9</accession>
<comment type="caution">
    <text evidence="6">The sequence shown here is derived from an EMBL/GenBank/DDBJ whole genome shotgun (WGS) entry which is preliminary data.</text>
</comment>
<evidence type="ECO:0000259" key="5">
    <source>
        <dbReference type="PROSITE" id="PS50177"/>
    </source>
</evidence>
<dbReference type="SUPFAM" id="SSF54427">
    <property type="entry name" value="NTF2-like"/>
    <property type="match status" value="1"/>
</dbReference>
<dbReference type="CDD" id="cd00780">
    <property type="entry name" value="NTF2"/>
    <property type="match status" value="1"/>
</dbReference>
<organism evidence="6 7">
    <name type="scientific">Scophthalmus maximus</name>
    <name type="common">Turbot</name>
    <name type="synonym">Psetta maxima</name>
    <dbReference type="NCBI Taxonomy" id="52904"/>
    <lineage>
        <taxon>Eukaryota</taxon>
        <taxon>Metazoa</taxon>
        <taxon>Chordata</taxon>
        <taxon>Craniata</taxon>
        <taxon>Vertebrata</taxon>
        <taxon>Euteleostomi</taxon>
        <taxon>Actinopterygii</taxon>
        <taxon>Neopterygii</taxon>
        <taxon>Teleostei</taxon>
        <taxon>Neoteleostei</taxon>
        <taxon>Acanthomorphata</taxon>
        <taxon>Carangaria</taxon>
        <taxon>Pleuronectiformes</taxon>
        <taxon>Pleuronectoidei</taxon>
        <taxon>Scophthalmidae</taxon>
        <taxon>Scophthalmus</taxon>
    </lineage>
</organism>
<dbReference type="GO" id="GO:0005737">
    <property type="term" value="C:cytoplasm"/>
    <property type="evidence" value="ECO:0007669"/>
    <property type="project" value="UniProtKB-SubCell"/>
</dbReference>
<dbReference type="PROSITE" id="PS50177">
    <property type="entry name" value="NTF2_DOMAIN"/>
    <property type="match status" value="1"/>
</dbReference>
<keyword evidence="2" id="KW-0963">Cytoplasm</keyword>
<feature type="coiled-coil region" evidence="4">
    <location>
        <begin position="97"/>
        <end position="131"/>
    </location>
</feature>
<feature type="domain" description="NTF2" evidence="5">
    <location>
        <begin position="297"/>
        <end position="416"/>
    </location>
</feature>
<dbReference type="GO" id="GO:0006606">
    <property type="term" value="P:protein import into nucleus"/>
    <property type="evidence" value="ECO:0007669"/>
    <property type="project" value="UniProtKB-ARBA"/>
</dbReference>
<evidence type="ECO:0000313" key="7">
    <source>
        <dbReference type="Proteomes" id="UP000438429"/>
    </source>
</evidence>
<dbReference type="Gene3D" id="3.10.450.50">
    <property type="match status" value="1"/>
</dbReference>
<dbReference type="AlphaFoldDB" id="A0A6A4T5I9"/>
<evidence type="ECO:0000256" key="4">
    <source>
        <dbReference type="SAM" id="Coils"/>
    </source>
</evidence>
<dbReference type="Proteomes" id="UP000438429">
    <property type="component" value="Unassembled WGS sequence"/>
</dbReference>
<protein>
    <recommendedName>
        <fullName evidence="5">NTF2 domain-containing protein</fullName>
    </recommendedName>
</protein>
<dbReference type="GO" id="GO:0005635">
    <property type="term" value="C:nuclear envelope"/>
    <property type="evidence" value="ECO:0007669"/>
    <property type="project" value="UniProtKB-ARBA"/>
</dbReference>
<dbReference type="Pfam" id="PF15739">
    <property type="entry name" value="TSNAXIP1_N"/>
    <property type="match status" value="1"/>
</dbReference>
<evidence type="ECO:0000256" key="2">
    <source>
        <dbReference type="ARBA" id="ARBA00022490"/>
    </source>
</evidence>
<dbReference type="InterPro" id="IPR018222">
    <property type="entry name" value="Nuclear_transport_factor_2_euk"/>
</dbReference>
<dbReference type="InterPro" id="IPR032710">
    <property type="entry name" value="NTF2-like_dom_sf"/>
</dbReference>
<dbReference type="PANTHER" id="PTHR16306:SF0">
    <property type="entry name" value="TRANSLIN-ASSOCIATED FACTOR X-INTERACTING PROTEIN 1"/>
    <property type="match status" value="1"/>
</dbReference>
<evidence type="ECO:0000256" key="1">
    <source>
        <dbReference type="ARBA" id="ARBA00004496"/>
    </source>
</evidence>
<feature type="coiled-coil region" evidence="4">
    <location>
        <begin position="176"/>
        <end position="247"/>
    </location>
</feature>
<dbReference type="EMBL" id="VEVO01000006">
    <property type="protein sequence ID" value="KAF0041527.1"/>
    <property type="molecule type" value="Genomic_DNA"/>
</dbReference>
<dbReference type="InterPro" id="IPR032755">
    <property type="entry name" value="TSNAXIP1_N"/>
</dbReference>
<keyword evidence="3 4" id="KW-0175">Coiled coil</keyword>
<reference evidence="6 7" key="1">
    <citation type="submission" date="2019-06" db="EMBL/GenBank/DDBJ databases">
        <title>Draft genomes of female and male turbot (Scophthalmus maximus).</title>
        <authorList>
            <person name="Xu H."/>
            <person name="Xu X.-W."/>
            <person name="Shao C."/>
            <person name="Chen S."/>
        </authorList>
    </citation>
    <scope>NUCLEOTIDE SEQUENCE [LARGE SCALE GENOMIC DNA]</scope>
    <source>
        <strain evidence="6">Ysfricsl-2016a</strain>
        <tissue evidence="6">Blood</tissue>
    </source>
</reference>
<comment type="subcellular location">
    <subcellularLocation>
        <location evidence="1">Cytoplasm</location>
    </subcellularLocation>
</comment>
<dbReference type="FunFam" id="3.10.450.50:FF:000005">
    <property type="entry name" value="Nuclear transport factor 2"/>
    <property type="match status" value="1"/>
</dbReference>
<name>A0A6A4T5I9_SCOMX</name>
<evidence type="ECO:0000313" key="6">
    <source>
        <dbReference type="EMBL" id="KAF0041527.1"/>
    </source>
</evidence>
<evidence type="ECO:0000256" key="3">
    <source>
        <dbReference type="ARBA" id="ARBA00023054"/>
    </source>
</evidence>
<dbReference type="Pfam" id="PF02136">
    <property type="entry name" value="NTF2"/>
    <property type="match status" value="1"/>
</dbReference>